<comment type="subcellular location">
    <subcellularLocation>
        <location evidence="1">Cell membrane</location>
        <topology evidence="1">Multi-pass membrane protein</topology>
    </subcellularLocation>
</comment>
<dbReference type="Proteomes" id="UP000705867">
    <property type="component" value="Unassembled WGS sequence"/>
</dbReference>
<evidence type="ECO:0000256" key="1">
    <source>
        <dbReference type="ARBA" id="ARBA00004651"/>
    </source>
</evidence>
<dbReference type="CDD" id="cd06582">
    <property type="entry name" value="TM_PBP1_LivH_like"/>
    <property type="match status" value="1"/>
</dbReference>
<dbReference type="GO" id="GO:0015188">
    <property type="term" value="F:L-isoleucine transmembrane transporter activity"/>
    <property type="evidence" value="ECO:0007669"/>
    <property type="project" value="TreeGrafter"/>
</dbReference>
<organism evidence="11 12">
    <name type="scientific">Candidatus Nitrobium versatile</name>
    <dbReference type="NCBI Taxonomy" id="2884831"/>
    <lineage>
        <taxon>Bacteria</taxon>
        <taxon>Pseudomonadati</taxon>
        <taxon>Nitrospirota</taxon>
        <taxon>Nitrospiria</taxon>
        <taxon>Nitrospirales</taxon>
        <taxon>Nitrospiraceae</taxon>
        <taxon>Candidatus Nitrobium</taxon>
    </lineage>
</organism>
<evidence type="ECO:0000256" key="6">
    <source>
        <dbReference type="ARBA" id="ARBA00022970"/>
    </source>
</evidence>
<feature type="transmembrane region" description="Helical" evidence="10">
    <location>
        <begin position="187"/>
        <end position="218"/>
    </location>
</feature>
<dbReference type="AlphaFoldDB" id="A0A953M1A1"/>
<feature type="transmembrane region" description="Helical" evidence="10">
    <location>
        <begin position="6"/>
        <end position="28"/>
    </location>
</feature>
<evidence type="ECO:0000256" key="9">
    <source>
        <dbReference type="ARBA" id="ARBA00037998"/>
    </source>
</evidence>
<evidence type="ECO:0000256" key="2">
    <source>
        <dbReference type="ARBA" id="ARBA00022448"/>
    </source>
</evidence>
<reference evidence="11" key="2">
    <citation type="submission" date="2021-08" db="EMBL/GenBank/DDBJ databases">
        <authorList>
            <person name="Dalcin Martins P."/>
        </authorList>
    </citation>
    <scope>NUCLEOTIDE SEQUENCE</scope>
    <source>
        <strain evidence="11">MAG_39</strain>
    </source>
</reference>
<dbReference type="GO" id="GO:0015192">
    <property type="term" value="F:L-phenylalanine transmembrane transporter activity"/>
    <property type="evidence" value="ECO:0007669"/>
    <property type="project" value="TreeGrafter"/>
</dbReference>
<dbReference type="EMBL" id="JAIOIV010000028">
    <property type="protein sequence ID" value="MBZ0155268.1"/>
    <property type="molecule type" value="Genomic_DNA"/>
</dbReference>
<comment type="caution">
    <text evidence="11">The sequence shown here is derived from an EMBL/GenBank/DDBJ whole genome shotgun (WGS) entry which is preliminary data.</text>
</comment>
<keyword evidence="4" id="KW-0997">Cell inner membrane</keyword>
<dbReference type="InterPro" id="IPR001851">
    <property type="entry name" value="ABC_transp_permease"/>
</dbReference>
<proteinExistence type="inferred from homology"/>
<protein>
    <submittedName>
        <fullName evidence="11">Branched-chain amino acid ABC transporter permease</fullName>
    </submittedName>
</protein>
<evidence type="ECO:0000256" key="5">
    <source>
        <dbReference type="ARBA" id="ARBA00022692"/>
    </source>
</evidence>
<keyword evidence="3" id="KW-1003">Cell membrane</keyword>
<keyword evidence="2" id="KW-0813">Transport</keyword>
<dbReference type="Pfam" id="PF02653">
    <property type="entry name" value="BPD_transp_2"/>
    <property type="match status" value="1"/>
</dbReference>
<dbReference type="GO" id="GO:0042941">
    <property type="term" value="P:D-alanine transmembrane transport"/>
    <property type="evidence" value="ECO:0007669"/>
    <property type="project" value="TreeGrafter"/>
</dbReference>
<keyword evidence="8 10" id="KW-0472">Membrane</keyword>
<evidence type="ECO:0000256" key="7">
    <source>
        <dbReference type="ARBA" id="ARBA00022989"/>
    </source>
</evidence>
<evidence type="ECO:0000313" key="11">
    <source>
        <dbReference type="EMBL" id="MBZ0155268.1"/>
    </source>
</evidence>
<accession>A0A953M1A1</accession>
<reference evidence="11" key="1">
    <citation type="journal article" date="2021" name="bioRxiv">
        <title>Unraveling nitrogen, sulfur and carbon metabolic pathways and microbial community transcriptional responses to substrate deprivation and toxicity stresses in a bioreactor mimicking anoxic brackish coastal sediment conditions.</title>
        <authorList>
            <person name="Martins P.D."/>
            <person name="Echeveste M.J."/>
            <person name="Arshad A."/>
            <person name="Kurth J."/>
            <person name="Ouboter H."/>
            <person name="Jetten M.S.M."/>
            <person name="Welte C.U."/>
        </authorList>
    </citation>
    <scope>NUCLEOTIDE SEQUENCE</scope>
    <source>
        <strain evidence="11">MAG_39</strain>
    </source>
</reference>
<dbReference type="GO" id="GO:0015190">
    <property type="term" value="F:L-leucine transmembrane transporter activity"/>
    <property type="evidence" value="ECO:0007669"/>
    <property type="project" value="TreeGrafter"/>
</dbReference>
<feature type="transmembrane region" description="Helical" evidence="10">
    <location>
        <begin position="273"/>
        <end position="292"/>
    </location>
</feature>
<comment type="similarity">
    <text evidence="9">Belongs to the binding-protein-dependent transport system permease family. LivHM subfamily.</text>
</comment>
<keyword evidence="7 10" id="KW-1133">Transmembrane helix</keyword>
<dbReference type="PANTHER" id="PTHR11795">
    <property type="entry name" value="BRANCHED-CHAIN AMINO ACID TRANSPORT SYSTEM PERMEASE PROTEIN LIVH"/>
    <property type="match status" value="1"/>
</dbReference>
<dbReference type="PANTHER" id="PTHR11795:SF371">
    <property type="entry name" value="HIGH-AFFINITY BRANCHED-CHAIN AMINO ACID TRANSPORT SYSTEM PERMEASE PROTEIN LIVH"/>
    <property type="match status" value="1"/>
</dbReference>
<feature type="transmembrane region" description="Helical" evidence="10">
    <location>
        <begin position="67"/>
        <end position="86"/>
    </location>
</feature>
<name>A0A953M1A1_9BACT</name>
<feature type="transmembrane region" description="Helical" evidence="10">
    <location>
        <begin position="40"/>
        <end position="61"/>
    </location>
</feature>
<dbReference type="InterPro" id="IPR052157">
    <property type="entry name" value="BCAA_transport_permease"/>
</dbReference>
<keyword evidence="6" id="KW-0029">Amino-acid transport</keyword>
<feature type="transmembrane region" description="Helical" evidence="10">
    <location>
        <begin position="147"/>
        <end position="166"/>
    </location>
</feature>
<dbReference type="GO" id="GO:0005886">
    <property type="term" value="C:plasma membrane"/>
    <property type="evidence" value="ECO:0007669"/>
    <property type="project" value="UniProtKB-SubCell"/>
</dbReference>
<evidence type="ECO:0000256" key="10">
    <source>
        <dbReference type="SAM" id="Phobius"/>
    </source>
</evidence>
<evidence type="ECO:0000313" key="12">
    <source>
        <dbReference type="Proteomes" id="UP000705867"/>
    </source>
</evidence>
<evidence type="ECO:0000256" key="3">
    <source>
        <dbReference type="ARBA" id="ARBA00022475"/>
    </source>
</evidence>
<evidence type="ECO:0000256" key="8">
    <source>
        <dbReference type="ARBA" id="ARBA00023136"/>
    </source>
</evidence>
<dbReference type="GO" id="GO:0015808">
    <property type="term" value="P:L-alanine transport"/>
    <property type="evidence" value="ECO:0007669"/>
    <property type="project" value="TreeGrafter"/>
</dbReference>
<evidence type="ECO:0000256" key="4">
    <source>
        <dbReference type="ARBA" id="ARBA00022519"/>
    </source>
</evidence>
<dbReference type="GO" id="GO:0005304">
    <property type="term" value="F:L-valine transmembrane transporter activity"/>
    <property type="evidence" value="ECO:0007669"/>
    <property type="project" value="TreeGrafter"/>
</dbReference>
<sequence>MLLQQLINGLTLGGVYAIIALGYTMVYGILELINFAHGEIYMLGAYLGIIFLGIFTAVGLTATSLPLSLALAVLFSMLFCAAYGFTMEKVAYKPLRNAPRLSPLISAIGVSLFLQNYVMLTQGATDKVFPSRFGEGRITLLNVEATFLQVMIIAGSALIMLSLHLFQKTRMGKAMRATAQDRTMAALVGINVDSIISMTFIIGAALAAVAGVMVAAYYGLVNHFIGYGAGIKAFTAAVLGGIGSIPGAMLGGILLGLVESTGAAYLSSEYKDAYAFVILLIILLIKPSGILGRRTEEKV</sequence>
<gene>
    <name evidence="11" type="ORF">K8I29_03525</name>
</gene>
<dbReference type="GO" id="GO:1903806">
    <property type="term" value="P:L-isoleucine import across plasma membrane"/>
    <property type="evidence" value="ECO:0007669"/>
    <property type="project" value="TreeGrafter"/>
</dbReference>
<keyword evidence="5 10" id="KW-0812">Transmembrane</keyword>